<reference evidence="1 2" key="1">
    <citation type="submission" date="2019-03" db="EMBL/GenBank/DDBJ databases">
        <title>Single cell metagenomics reveals metabolic interactions within the superorganism composed of flagellate Streblomastix strix and complex community of Bacteroidetes bacteria on its surface.</title>
        <authorList>
            <person name="Treitli S.C."/>
            <person name="Kolisko M."/>
            <person name="Husnik F."/>
            <person name="Keeling P."/>
            <person name="Hampl V."/>
        </authorList>
    </citation>
    <scope>NUCLEOTIDE SEQUENCE [LARGE SCALE GENOMIC DNA]</scope>
    <source>
        <strain evidence="1">ST1C</strain>
    </source>
</reference>
<organism evidence="1 2">
    <name type="scientific">Streblomastix strix</name>
    <dbReference type="NCBI Taxonomy" id="222440"/>
    <lineage>
        <taxon>Eukaryota</taxon>
        <taxon>Metamonada</taxon>
        <taxon>Preaxostyla</taxon>
        <taxon>Oxymonadida</taxon>
        <taxon>Streblomastigidae</taxon>
        <taxon>Streblomastix</taxon>
    </lineage>
</organism>
<accession>A0A5J4V1L7</accession>
<sequence>MDKSQALRKLKENGTTFESFTGGYLMQIGKQIQVFEDGQKAPKVLTQAQQNKLLQMPTVIKQQDDNRRFSANQLDERLMYQDDEEEVVKTTFLAHPNLEVLKFAIDCVWRVTTLRKRGDDFILNSDN</sequence>
<evidence type="ECO:0000313" key="2">
    <source>
        <dbReference type="Proteomes" id="UP000324800"/>
    </source>
</evidence>
<evidence type="ECO:0000313" key="1">
    <source>
        <dbReference type="EMBL" id="KAA6376270.1"/>
    </source>
</evidence>
<proteinExistence type="predicted"/>
<dbReference type="EMBL" id="SNRW01010644">
    <property type="protein sequence ID" value="KAA6376270.1"/>
    <property type="molecule type" value="Genomic_DNA"/>
</dbReference>
<protein>
    <submittedName>
        <fullName evidence="1">Uncharacterized protein</fullName>
    </submittedName>
</protein>
<dbReference type="AlphaFoldDB" id="A0A5J4V1L7"/>
<gene>
    <name evidence="1" type="ORF">EZS28_028200</name>
</gene>
<feature type="non-terminal residue" evidence="1">
    <location>
        <position position="127"/>
    </location>
</feature>
<comment type="caution">
    <text evidence="1">The sequence shown here is derived from an EMBL/GenBank/DDBJ whole genome shotgun (WGS) entry which is preliminary data.</text>
</comment>
<dbReference type="Proteomes" id="UP000324800">
    <property type="component" value="Unassembled WGS sequence"/>
</dbReference>
<name>A0A5J4V1L7_9EUKA</name>